<evidence type="ECO:0000259" key="3">
    <source>
        <dbReference type="Pfam" id="PF19295"/>
    </source>
</evidence>
<dbReference type="EMBL" id="CP042374">
    <property type="protein sequence ID" value="QEA33273.1"/>
    <property type="molecule type" value="Genomic_DNA"/>
</dbReference>
<dbReference type="GO" id="GO:0016226">
    <property type="term" value="P:iron-sulfur cluster assembly"/>
    <property type="evidence" value="ECO:0007669"/>
    <property type="project" value="InterPro"/>
</dbReference>
<dbReference type="InterPro" id="IPR037284">
    <property type="entry name" value="SUF_FeS_clus_asmbl_SufBD_sf"/>
</dbReference>
<organism evidence="4 5">
    <name type="scientific">Leuconostoc carnosum</name>
    <dbReference type="NCBI Taxonomy" id="1252"/>
    <lineage>
        <taxon>Bacteria</taxon>
        <taxon>Bacillati</taxon>
        <taxon>Bacillota</taxon>
        <taxon>Bacilli</taxon>
        <taxon>Lactobacillales</taxon>
        <taxon>Lactobacillaceae</taxon>
        <taxon>Leuconostoc</taxon>
    </lineage>
</organism>
<evidence type="ECO:0000256" key="1">
    <source>
        <dbReference type="ARBA" id="ARBA00043967"/>
    </source>
</evidence>
<dbReference type="InterPro" id="IPR011542">
    <property type="entry name" value="SUF_FeS_clus_asmbl_SufD"/>
</dbReference>
<evidence type="ECO:0000259" key="2">
    <source>
        <dbReference type="Pfam" id="PF01458"/>
    </source>
</evidence>
<evidence type="ECO:0000313" key="5">
    <source>
        <dbReference type="Proteomes" id="UP000321332"/>
    </source>
</evidence>
<dbReference type="NCBIfam" id="TIGR01981">
    <property type="entry name" value="sufD"/>
    <property type="match status" value="1"/>
</dbReference>
<sequence>MNKTVELDMPIFPKVRYSGWHLDEIEPSLAEVKERHYINDQAFGIEVNGQATAYQHVPDALTAQGVRVMSMLKAQALCPELLSQYVGQVIPATTDRLVAQNFHYFNTGIFVYIPDDTQVDDVLQLALNHVATQGQDMMARIVIYVGRRVKLSIFQQMHTLGEVKSKASVVIEIIAATSAQVTYANVDAFSDVTTAYINRQALVTEHATVNWENASFNDGNVITQLESHLRAEGATSHAEVIALSSKKQVQGIMTTVENSGRHSVGHIFQRGVILNRSKLVFNGIGRIIKGAKGADAQQESRVLMLSRRARGDANPLLLIDENDVTAGHAASVGQIDENQMYYLMSRGISKKIARKLVIRGFMGEVLAKMPTKFAQQLIIDEIERKLQDENETS</sequence>
<dbReference type="InterPro" id="IPR045595">
    <property type="entry name" value="SufBD_N"/>
</dbReference>
<comment type="similarity">
    <text evidence="1">Belongs to the iron-sulfur cluster assembly SufBD family.</text>
</comment>
<dbReference type="OMA" id="AKDEPRW"/>
<dbReference type="SUPFAM" id="SSF101960">
    <property type="entry name" value="Stabilizer of iron transporter SufD"/>
    <property type="match status" value="1"/>
</dbReference>
<feature type="domain" description="SUF system FeS cluster assembly SufBD N-terminal" evidence="3">
    <location>
        <begin position="47"/>
        <end position="125"/>
    </location>
</feature>
<proteinExistence type="inferred from homology"/>
<dbReference type="AlphaFoldDB" id="A0AAE6M376"/>
<dbReference type="InterPro" id="IPR055346">
    <property type="entry name" value="Fe-S_cluster_assembly_SufBD"/>
</dbReference>
<protein>
    <submittedName>
        <fullName evidence="4">Fe-S cluster assembly protein SufD</fullName>
    </submittedName>
</protein>
<dbReference type="GeneID" id="61186790"/>
<feature type="domain" description="SUF system FeS cluster assembly SufBD core" evidence="2">
    <location>
        <begin position="133"/>
        <end position="361"/>
    </location>
</feature>
<dbReference type="Proteomes" id="UP000321332">
    <property type="component" value="Chromosome"/>
</dbReference>
<name>A0AAE6M376_LEUCA</name>
<dbReference type="PANTHER" id="PTHR43575">
    <property type="entry name" value="PROTEIN ABCI7, CHLOROPLASTIC"/>
    <property type="match status" value="1"/>
</dbReference>
<evidence type="ECO:0000313" key="4">
    <source>
        <dbReference type="EMBL" id="QEA33273.1"/>
    </source>
</evidence>
<dbReference type="RefSeq" id="WP_014973784.1">
    <property type="nucleotide sequence ID" value="NZ_BPKR01000007.1"/>
</dbReference>
<reference evidence="4 5" key="1">
    <citation type="submission" date="2019-06" db="EMBL/GenBank/DDBJ databases">
        <title>Genome analyses of bacteria isolated from kimchi.</title>
        <authorList>
            <person name="Lee S."/>
            <person name="Ahn S."/>
            <person name="Roh S."/>
        </authorList>
    </citation>
    <scope>NUCLEOTIDE SEQUENCE [LARGE SCALE GENOMIC DNA]</scope>
    <source>
        <strain evidence="4 5">CBA3620</strain>
    </source>
</reference>
<gene>
    <name evidence="4" type="primary">sufD</name>
    <name evidence="4" type="ORF">FGL89_03470</name>
</gene>
<dbReference type="InterPro" id="IPR000825">
    <property type="entry name" value="SUF_FeS_clus_asmbl_SufBD_core"/>
</dbReference>
<dbReference type="Pfam" id="PF19295">
    <property type="entry name" value="SufBD_N"/>
    <property type="match status" value="1"/>
</dbReference>
<dbReference type="PANTHER" id="PTHR43575:SF1">
    <property type="entry name" value="PROTEIN ABCI7, CHLOROPLASTIC"/>
    <property type="match status" value="1"/>
</dbReference>
<accession>A0AAE6M376</accession>
<dbReference type="Pfam" id="PF01458">
    <property type="entry name" value="SUFBD_core"/>
    <property type="match status" value="1"/>
</dbReference>